<dbReference type="EMBL" id="LBVC01000004">
    <property type="protein sequence ID" value="KKQ79046.1"/>
    <property type="molecule type" value="Genomic_DNA"/>
</dbReference>
<dbReference type="Proteomes" id="UP000034324">
    <property type="component" value="Unassembled WGS sequence"/>
</dbReference>
<name>A0A0G0NPL3_9BACT</name>
<accession>A0A0G0NPL3</accession>
<comment type="caution">
    <text evidence="1">The sequence shown here is derived from an EMBL/GenBank/DDBJ whole genome shotgun (WGS) entry which is preliminary data.</text>
</comment>
<gene>
    <name evidence="1" type="ORF">US99_C0004G0008</name>
</gene>
<evidence type="ECO:0000313" key="2">
    <source>
        <dbReference type="Proteomes" id="UP000034324"/>
    </source>
</evidence>
<protein>
    <submittedName>
        <fullName evidence="1">Uncharacterized protein</fullName>
    </submittedName>
</protein>
<organism evidence="1 2">
    <name type="scientific">Candidatus Daviesbacteria bacterium GW2011_GWF2_38_6</name>
    <dbReference type="NCBI Taxonomy" id="1618432"/>
    <lineage>
        <taxon>Bacteria</taxon>
        <taxon>Candidatus Daviesiibacteriota</taxon>
    </lineage>
</organism>
<reference evidence="1 2" key="1">
    <citation type="journal article" date="2015" name="Nature">
        <title>rRNA introns, odd ribosomes, and small enigmatic genomes across a large radiation of phyla.</title>
        <authorList>
            <person name="Brown C.T."/>
            <person name="Hug L.A."/>
            <person name="Thomas B.C."/>
            <person name="Sharon I."/>
            <person name="Castelle C.J."/>
            <person name="Singh A."/>
            <person name="Wilkins M.J."/>
            <person name="Williams K.H."/>
            <person name="Banfield J.F."/>
        </authorList>
    </citation>
    <scope>NUCLEOTIDE SEQUENCE [LARGE SCALE GENOMIC DNA]</scope>
</reference>
<sequence>MAKNVKKKKNNAKGVFEKYIAPKIIGKDSDETITNFCTLDYNYFYHIATKFSLKERQISSLVGFKDEFLILTLVSQIIKELKLGNTYSFKKVTANRSDLSYHLSFI</sequence>
<evidence type="ECO:0000313" key="1">
    <source>
        <dbReference type="EMBL" id="KKQ79046.1"/>
    </source>
</evidence>
<proteinExistence type="predicted"/>
<dbReference type="AlphaFoldDB" id="A0A0G0NPL3"/>